<feature type="transmembrane region" description="Helical" evidence="2">
    <location>
        <begin position="207"/>
        <end position="230"/>
    </location>
</feature>
<evidence type="ECO:0000256" key="1">
    <source>
        <dbReference type="SAM" id="MobiDB-lite"/>
    </source>
</evidence>
<feature type="transmembrane region" description="Helical" evidence="2">
    <location>
        <begin position="182"/>
        <end position="201"/>
    </location>
</feature>
<dbReference type="AlphaFoldDB" id="A0A1W1YS32"/>
<feature type="compositionally biased region" description="Basic and acidic residues" evidence="1">
    <location>
        <begin position="296"/>
        <end position="321"/>
    </location>
</feature>
<keyword evidence="2" id="KW-0472">Membrane</keyword>
<proteinExistence type="predicted"/>
<feature type="transmembrane region" description="Helical" evidence="2">
    <location>
        <begin position="99"/>
        <end position="122"/>
    </location>
</feature>
<dbReference type="SUPFAM" id="SSF158560">
    <property type="entry name" value="BH3980-like"/>
    <property type="match status" value="1"/>
</dbReference>
<dbReference type="Gene3D" id="1.10.1900.10">
    <property type="entry name" value="c-terminal domain of poly(a) binding protein"/>
    <property type="match status" value="1"/>
</dbReference>
<dbReference type="Proteomes" id="UP000243884">
    <property type="component" value="Unassembled WGS sequence"/>
</dbReference>
<organism evidence="3 4">
    <name type="scientific">Aerococcus suis</name>
    <dbReference type="NCBI Taxonomy" id="371602"/>
    <lineage>
        <taxon>Bacteria</taxon>
        <taxon>Bacillati</taxon>
        <taxon>Bacillota</taxon>
        <taxon>Bacilli</taxon>
        <taxon>Lactobacillales</taxon>
        <taxon>Aerococcaceae</taxon>
        <taxon>Aerococcus</taxon>
    </lineage>
</organism>
<feature type="region of interest" description="Disordered" evidence="1">
    <location>
        <begin position="296"/>
        <end position="336"/>
    </location>
</feature>
<evidence type="ECO:0000313" key="4">
    <source>
        <dbReference type="Proteomes" id="UP000243884"/>
    </source>
</evidence>
<dbReference type="OrthoDB" id="2134027at2"/>
<dbReference type="GO" id="GO:0003677">
    <property type="term" value="F:DNA binding"/>
    <property type="evidence" value="ECO:0007669"/>
    <property type="project" value="UniProtKB-KW"/>
</dbReference>
<keyword evidence="3" id="KW-0238">DNA-binding</keyword>
<protein>
    <submittedName>
        <fullName evidence="3">DNA-binding ferritin-like protein (Dps family)</fullName>
    </submittedName>
</protein>
<dbReference type="RefSeq" id="WP_084099012.1">
    <property type="nucleotide sequence ID" value="NZ_FWXK01000004.1"/>
</dbReference>
<keyword evidence="2" id="KW-1133">Transmembrane helix</keyword>
<dbReference type="STRING" id="371602.SAMN04487984_0884"/>
<gene>
    <name evidence="3" type="ORF">SAMN04487984_0884</name>
</gene>
<evidence type="ECO:0000256" key="2">
    <source>
        <dbReference type="SAM" id="Phobius"/>
    </source>
</evidence>
<keyword evidence="4" id="KW-1185">Reference proteome</keyword>
<sequence length="336" mass="38758">MSEIEVEETSLTSKELYQKNQNAIKQLEAPYQDFFFDCQAYLYLSTPPTVAVDNELSKLIKRLQIAERQGLSVEAVIGMDGESYCKSILRRIKAPKYRIDVSVCVKYVALYILLTLFIVSIFESIRGGVYYGDISAAIQMPVTVSLLGVPLQILTLFSAGFFAIQFRMNRSFDATWYSHGNILYLLATIVSLVAAVTIPFITHYYQVFLISFPVWLIWIIAMITGSYLALSDKVHFSDRIFTMVDNHQQAQEQKQTVEVDNEENNQDLEEENTSIWQTIRLKNPLLTRKSYRKWQEQQEKEEKAAEDIHSKRLKYRDDTSQNKDTSVSSKEEETND</sequence>
<keyword evidence="2" id="KW-0812">Transmembrane</keyword>
<reference evidence="4" key="1">
    <citation type="submission" date="2017-04" db="EMBL/GenBank/DDBJ databases">
        <authorList>
            <person name="Varghese N."/>
            <person name="Submissions S."/>
        </authorList>
    </citation>
    <scope>NUCLEOTIDE SEQUENCE [LARGE SCALE GENOMIC DNA]</scope>
    <source>
        <strain evidence="4">DSM 21500</strain>
    </source>
</reference>
<feature type="transmembrane region" description="Helical" evidence="2">
    <location>
        <begin position="142"/>
        <end position="162"/>
    </location>
</feature>
<name>A0A1W1YS32_9LACT</name>
<dbReference type="EMBL" id="FWXK01000004">
    <property type="protein sequence ID" value="SMC39025.1"/>
    <property type="molecule type" value="Genomic_DNA"/>
</dbReference>
<accession>A0A1W1YS32</accession>
<evidence type="ECO:0000313" key="3">
    <source>
        <dbReference type="EMBL" id="SMC39025.1"/>
    </source>
</evidence>